<reference evidence="2 3" key="1">
    <citation type="submission" date="2022-01" db="EMBL/GenBank/DDBJ databases">
        <title>A chromosomal length assembly of Cordylochernes scorpioides.</title>
        <authorList>
            <person name="Zeh D."/>
            <person name="Zeh J."/>
        </authorList>
    </citation>
    <scope>NUCLEOTIDE SEQUENCE [LARGE SCALE GENOMIC DNA]</scope>
    <source>
        <strain evidence="2">IN4F17</strain>
        <tissue evidence="2">Whole Body</tissue>
    </source>
</reference>
<dbReference type="Pfam" id="PF18701">
    <property type="entry name" value="DUF5641"/>
    <property type="match status" value="1"/>
</dbReference>
<sequence>MRTLHQLARDKVSNFPLASKIVQTDFYVNDLLSGADTFEEATCHFVKSIIFFLQRDFLLGTGDQTSRRSFLIIRTGIIFGILRVIHVSKYSKSFSDCFQDECRSSENDFHTTAGAVPCSFFSQLYMILFTILYAYKLIDWIKSESRHWKPFVGNRIAGVQRLTLHSSWHYVISKDNPADCASRGITSSELVDHSLCWRGPPWLSDVNFEDPIQTQYDFPKEISGERRKAFSVFHSTNLFPDFIFKYSNINELVRITAWIYKFVFNVQCSFNERKKGHLSSSELTSSNHNTIRFIQCSEYQSEITCCKQKKSLPTNSKLLSLNPFIDEYGLLRVGEPYGRTTFDGEEDLKPGSTTSSTPDRSFFWRNGINKLVERWEKVRKVSFICPQNIRQPVFCTKAVHIEIVSDLSSAAFLAAFKRFISRRGKPSDILSDNRTNFRGANSIIREQFGLLKVSTNQKFISNERINWHFIPPYARYIGGILKDGIKSFKFHLPRCLKSQILTFEELSTLKTQIEACINSRSICPLNSDSDDFNPLTPGHFLIGRPLTAPPESNDDLDRWSQNQKIKNVFWKRYHITPAMYWSLGLITEVFPGADGKVRVVEVKSKHQERLTRTVSKIVPIPFAED</sequence>
<accession>A0ABY6KD54</accession>
<dbReference type="Gene3D" id="3.30.420.10">
    <property type="entry name" value="Ribonuclease H-like superfamily/Ribonuclease H"/>
    <property type="match status" value="1"/>
</dbReference>
<dbReference type="InterPro" id="IPR040676">
    <property type="entry name" value="DUF5641"/>
</dbReference>
<dbReference type="PANTHER" id="PTHR47331">
    <property type="entry name" value="PHD-TYPE DOMAIN-CONTAINING PROTEIN"/>
    <property type="match status" value="1"/>
</dbReference>
<name>A0ABY6KD54_9ARAC</name>
<evidence type="ECO:0000313" key="2">
    <source>
        <dbReference type="EMBL" id="UYV66776.1"/>
    </source>
</evidence>
<keyword evidence="3" id="KW-1185">Reference proteome</keyword>
<evidence type="ECO:0000259" key="1">
    <source>
        <dbReference type="Pfam" id="PF18701"/>
    </source>
</evidence>
<proteinExistence type="predicted"/>
<organism evidence="2 3">
    <name type="scientific">Cordylochernes scorpioides</name>
    <dbReference type="NCBI Taxonomy" id="51811"/>
    <lineage>
        <taxon>Eukaryota</taxon>
        <taxon>Metazoa</taxon>
        <taxon>Ecdysozoa</taxon>
        <taxon>Arthropoda</taxon>
        <taxon>Chelicerata</taxon>
        <taxon>Arachnida</taxon>
        <taxon>Pseudoscorpiones</taxon>
        <taxon>Cheliferoidea</taxon>
        <taxon>Chernetidae</taxon>
        <taxon>Cordylochernes</taxon>
    </lineage>
</organism>
<protein>
    <recommendedName>
        <fullName evidence="1">DUF5641 domain-containing protein</fullName>
    </recommendedName>
</protein>
<dbReference type="EMBL" id="CP092866">
    <property type="protein sequence ID" value="UYV66776.1"/>
    <property type="molecule type" value="Genomic_DNA"/>
</dbReference>
<dbReference type="InterPro" id="IPR012337">
    <property type="entry name" value="RNaseH-like_sf"/>
</dbReference>
<feature type="domain" description="DUF5641" evidence="1">
    <location>
        <begin position="576"/>
        <end position="619"/>
    </location>
</feature>
<dbReference type="Proteomes" id="UP001235939">
    <property type="component" value="Chromosome 04"/>
</dbReference>
<dbReference type="SUPFAM" id="SSF53098">
    <property type="entry name" value="Ribonuclease H-like"/>
    <property type="match status" value="1"/>
</dbReference>
<dbReference type="InterPro" id="IPR036397">
    <property type="entry name" value="RNaseH_sf"/>
</dbReference>
<gene>
    <name evidence="2" type="ORF">LAZ67_4002825</name>
</gene>
<evidence type="ECO:0000313" key="3">
    <source>
        <dbReference type="Proteomes" id="UP001235939"/>
    </source>
</evidence>